<proteinExistence type="predicted"/>
<dbReference type="OrthoDB" id="2716688at2"/>
<keyword evidence="1" id="KW-1133">Transmembrane helix</keyword>
<dbReference type="Proteomes" id="UP000321118">
    <property type="component" value="Unassembled WGS sequence"/>
</dbReference>
<evidence type="ECO:0000313" key="2">
    <source>
        <dbReference type="EMBL" id="GEK22037.1"/>
    </source>
</evidence>
<dbReference type="EMBL" id="BJUB01000007">
    <property type="protein sequence ID" value="GEK22037.1"/>
    <property type="molecule type" value="Genomic_DNA"/>
</dbReference>
<protein>
    <submittedName>
        <fullName evidence="2">Uncharacterized protein</fullName>
    </submittedName>
</protein>
<reference evidence="2 3" key="1">
    <citation type="submission" date="2019-07" db="EMBL/GenBank/DDBJ databases">
        <title>Whole genome shotgun sequence of Cellulomonas xylanilytica NBRC 101102.</title>
        <authorList>
            <person name="Hosoyama A."/>
            <person name="Uohara A."/>
            <person name="Ohji S."/>
            <person name="Ichikawa N."/>
        </authorList>
    </citation>
    <scope>NUCLEOTIDE SEQUENCE [LARGE SCALE GENOMIC DNA]</scope>
    <source>
        <strain evidence="2 3">NBRC 101102</strain>
    </source>
</reference>
<accession>A0A510V588</accession>
<feature type="transmembrane region" description="Helical" evidence="1">
    <location>
        <begin position="181"/>
        <end position="200"/>
    </location>
</feature>
<evidence type="ECO:0000256" key="1">
    <source>
        <dbReference type="SAM" id="Phobius"/>
    </source>
</evidence>
<organism evidence="2 3">
    <name type="scientific">Cellulomonas xylanilytica</name>
    <dbReference type="NCBI Taxonomy" id="233583"/>
    <lineage>
        <taxon>Bacteria</taxon>
        <taxon>Bacillati</taxon>
        <taxon>Actinomycetota</taxon>
        <taxon>Actinomycetes</taxon>
        <taxon>Micrococcales</taxon>
        <taxon>Cellulomonadaceae</taxon>
        <taxon>Cellulomonas</taxon>
    </lineage>
</organism>
<feature type="transmembrane region" description="Helical" evidence="1">
    <location>
        <begin position="136"/>
        <end position="161"/>
    </location>
</feature>
<dbReference type="AlphaFoldDB" id="A0A510V588"/>
<comment type="caution">
    <text evidence="2">The sequence shown here is derived from an EMBL/GenBank/DDBJ whole genome shotgun (WGS) entry which is preliminary data.</text>
</comment>
<sequence>MMQEWRRRRQAKRVKPGDGSPLPRFRWWQLLSRSLFTLELVGPDGRPSSYAVDVRQAGDKDDGEVRARLYVDGALRMVSRVPARFPVPGGEIEVVVGGFGMKRCHLVAADGSERQLVPHPRSAEGRRARFDRDHPVASRGVGALSLLAVLVGLCLALPALAETISEIPPVAQAVGTFKSPLNLPGWLLVTVGVAAVVGSIERALRLRSSWIDDLAS</sequence>
<gene>
    <name evidence="2" type="ORF">CXY01_25570</name>
</gene>
<name>A0A510V588_9CELL</name>
<dbReference type="RefSeq" id="WP_146927810.1">
    <property type="nucleotide sequence ID" value="NZ_BJUB01000007.1"/>
</dbReference>
<keyword evidence="1" id="KW-0812">Transmembrane</keyword>
<keyword evidence="1" id="KW-0472">Membrane</keyword>
<keyword evidence="3" id="KW-1185">Reference proteome</keyword>
<evidence type="ECO:0000313" key="3">
    <source>
        <dbReference type="Proteomes" id="UP000321118"/>
    </source>
</evidence>